<evidence type="ECO:0000256" key="2">
    <source>
        <dbReference type="SAM" id="MobiDB-lite"/>
    </source>
</evidence>
<sequence length="122" mass="13526">MRRLLSLNTLKLGRRARIKAVGEGPLYRRLLDMGLVPETVVQAVRQAPFGDPVAYLVRGYYLALRREEAATILVEEIALNGGGDGACGGRRCPDRGEKGTGNRGHLYSSPGWQPQRRQKYAF</sequence>
<comment type="caution">
    <text evidence="4">The sequence shown here is derived from an EMBL/GenBank/DDBJ whole genome shotgun (WGS) entry which is preliminary data.</text>
</comment>
<feature type="domain" description="Ferrous iron transporter FeoA-like" evidence="3">
    <location>
        <begin position="5"/>
        <end position="76"/>
    </location>
</feature>
<dbReference type="Gene3D" id="2.30.30.90">
    <property type="match status" value="1"/>
</dbReference>
<dbReference type="Pfam" id="PF04023">
    <property type="entry name" value="FeoA"/>
    <property type="match status" value="1"/>
</dbReference>
<dbReference type="EMBL" id="DSMU01000326">
    <property type="protein sequence ID" value="HEL66049.1"/>
    <property type="molecule type" value="Genomic_DNA"/>
</dbReference>
<evidence type="ECO:0000313" key="4">
    <source>
        <dbReference type="EMBL" id="HEL66049.1"/>
    </source>
</evidence>
<feature type="compositionally biased region" description="Basic and acidic residues" evidence="2">
    <location>
        <begin position="91"/>
        <end position="100"/>
    </location>
</feature>
<name>A0A7C2E324_9THEO</name>
<gene>
    <name evidence="4" type="ORF">ENQ34_05155</name>
</gene>
<protein>
    <submittedName>
        <fullName evidence="4">Ferrous iron transport protein A</fullName>
    </submittedName>
</protein>
<reference evidence="4" key="1">
    <citation type="journal article" date="2020" name="mSystems">
        <title>Genome- and Community-Level Interaction Insights into Carbon Utilization and Element Cycling Functions of Hydrothermarchaeota in Hydrothermal Sediment.</title>
        <authorList>
            <person name="Zhou Z."/>
            <person name="Liu Y."/>
            <person name="Xu W."/>
            <person name="Pan J."/>
            <person name="Luo Z.H."/>
            <person name="Li M."/>
        </authorList>
    </citation>
    <scope>NUCLEOTIDE SEQUENCE [LARGE SCALE GENOMIC DNA]</scope>
    <source>
        <strain evidence="4">SpSt-300</strain>
    </source>
</reference>
<dbReference type="InterPro" id="IPR007167">
    <property type="entry name" value="Fe-transptr_FeoA-like"/>
</dbReference>
<dbReference type="SUPFAM" id="SSF50037">
    <property type="entry name" value="C-terminal domain of transcriptional repressors"/>
    <property type="match status" value="1"/>
</dbReference>
<feature type="region of interest" description="Disordered" evidence="2">
    <location>
        <begin position="82"/>
        <end position="122"/>
    </location>
</feature>
<dbReference type="SMART" id="SM00899">
    <property type="entry name" value="FeoA"/>
    <property type="match status" value="1"/>
</dbReference>
<organism evidence="4">
    <name type="scientific">Ammonifex degensii</name>
    <dbReference type="NCBI Taxonomy" id="42838"/>
    <lineage>
        <taxon>Bacteria</taxon>
        <taxon>Bacillati</taxon>
        <taxon>Bacillota</taxon>
        <taxon>Clostridia</taxon>
        <taxon>Thermoanaerobacterales</taxon>
        <taxon>Thermoanaerobacteraceae</taxon>
        <taxon>Ammonifex</taxon>
    </lineage>
</organism>
<dbReference type="PANTHER" id="PTHR42954:SF2">
    <property type="entry name" value="FE(2+) TRANSPORT PROTEIN A"/>
    <property type="match status" value="1"/>
</dbReference>
<proteinExistence type="predicted"/>
<dbReference type="GO" id="GO:0046914">
    <property type="term" value="F:transition metal ion binding"/>
    <property type="evidence" value="ECO:0007669"/>
    <property type="project" value="InterPro"/>
</dbReference>
<dbReference type="InterPro" id="IPR052713">
    <property type="entry name" value="FeoA"/>
</dbReference>
<dbReference type="InterPro" id="IPR038157">
    <property type="entry name" value="FeoA_core_dom"/>
</dbReference>
<evidence type="ECO:0000259" key="3">
    <source>
        <dbReference type="SMART" id="SM00899"/>
    </source>
</evidence>
<accession>A0A7C2E324</accession>
<keyword evidence="1" id="KW-0408">Iron</keyword>
<dbReference type="AlphaFoldDB" id="A0A7C2E324"/>
<dbReference type="InterPro" id="IPR008988">
    <property type="entry name" value="Transcriptional_repressor_C"/>
</dbReference>
<dbReference type="PANTHER" id="PTHR42954">
    <property type="entry name" value="FE(2+) TRANSPORT PROTEIN A"/>
    <property type="match status" value="1"/>
</dbReference>
<evidence type="ECO:0000256" key="1">
    <source>
        <dbReference type="ARBA" id="ARBA00023004"/>
    </source>
</evidence>